<organism evidence="1 2">
    <name type="scientific">Staphylococcus saprophyticus</name>
    <dbReference type="NCBI Taxonomy" id="29385"/>
    <lineage>
        <taxon>Bacteria</taxon>
        <taxon>Bacillati</taxon>
        <taxon>Bacillota</taxon>
        <taxon>Bacilli</taxon>
        <taxon>Bacillales</taxon>
        <taxon>Staphylococcaceae</taxon>
        <taxon>Staphylococcus</taxon>
    </lineage>
</organism>
<evidence type="ECO:0000313" key="1">
    <source>
        <dbReference type="EMBL" id="SUM83623.1"/>
    </source>
</evidence>
<proteinExistence type="predicted"/>
<dbReference type="Proteomes" id="UP000254707">
    <property type="component" value="Unassembled WGS sequence"/>
</dbReference>
<dbReference type="AlphaFoldDB" id="A0A380HRI8"/>
<dbReference type="EMBL" id="UHED01000001">
    <property type="protein sequence ID" value="SUM83623.1"/>
    <property type="molecule type" value="Genomic_DNA"/>
</dbReference>
<accession>A0A380HRI8</accession>
<protein>
    <submittedName>
        <fullName evidence="1">Uncharacterized protein</fullName>
    </submittedName>
</protein>
<gene>
    <name evidence="1" type="ORF">NCTC7688_02124</name>
</gene>
<sequence>MGALVTIIVSLIVLILISFSILIVCLYNQYKDN</sequence>
<reference evidence="1 2" key="1">
    <citation type="submission" date="2018-06" db="EMBL/GenBank/DDBJ databases">
        <authorList>
            <consortium name="Pathogen Informatics"/>
            <person name="Doyle S."/>
        </authorList>
    </citation>
    <scope>NUCLEOTIDE SEQUENCE [LARGE SCALE GENOMIC DNA]</scope>
    <source>
        <strain evidence="1 2">NCTC7688</strain>
    </source>
</reference>
<evidence type="ECO:0000313" key="2">
    <source>
        <dbReference type="Proteomes" id="UP000254707"/>
    </source>
</evidence>
<name>A0A380HRI8_STASA</name>